<comment type="caution">
    <text evidence="2">The sequence shown here is derived from an EMBL/GenBank/DDBJ whole genome shotgun (WGS) entry which is preliminary data.</text>
</comment>
<dbReference type="PANTHER" id="PTHR37291:SF1">
    <property type="entry name" value="TYPE IV METHYL-DIRECTED RESTRICTION ENZYME ECOKMCRB SUBUNIT"/>
    <property type="match status" value="1"/>
</dbReference>
<evidence type="ECO:0000313" key="2">
    <source>
        <dbReference type="EMBL" id="SMP64358.1"/>
    </source>
</evidence>
<gene>
    <name evidence="2" type="ORF">SAMN06296020_111130</name>
</gene>
<dbReference type="InterPro" id="IPR027417">
    <property type="entry name" value="P-loop_NTPase"/>
</dbReference>
<dbReference type="Pfam" id="PF07728">
    <property type="entry name" value="AAA_5"/>
    <property type="match status" value="1"/>
</dbReference>
<proteinExistence type="predicted"/>
<dbReference type="InterPro" id="IPR003593">
    <property type="entry name" value="AAA+_ATPase"/>
</dbReference>
<dbReference type="SMART" id="SM00382">
    <property type="entry name" value="AAA"/>
    <property type="match status" value="1"/>
</dbReference>
<dbReference type="EMBL" id="FXUF01000011">
    <property type="protein sequence ID" value="SMP64358.1"/>
    <property type="molecule type" value="Genomic_DNA"/>
</dbReference>
<name>A0AA45WXG7_9CLOT</name>
<dbReference type="GO" id="GO:0016887">
    <property type="term" value="F:ATP hydrolysis activity"/>
    <property type="evidence" value="ECO:0007669"/>
    <property type="project" value="InterPro"/>
</dbReference>
<organism evidence="2 3">
    <name type="scientific">Anoxynatronum buryatiense</name>
    <dbReference type="NCBI Taxonomy" id="489973"/>
    <lineage>
        <taxon>Bacteria</taxon>
        <taxon>Bacillati</taxon>
        <taxon>Bacillota</taxon>
        <taxon>Clostridia</taxon>
        <taxon>Eubacteriales</taxon>
        <taxon>Clostridiaceae</taxon>
        <taxon>Anoxynatronum</taxon>
    </lineage>
</organism>
<evidence type="ECO:0000313" key="3">
    <source>
        <dbReference type="Proteomes" id="UP001158066"/>
    </source>
</evidence>
<accession>A0AA45WXG7</accession>
<dbReference type="GO" id="GO:0005524">
    <property type="term" value="F:ATP binding"/>
    <property type="evidence" value="ECO:0007669"/>
    <property type="project" value="InterPro"/>
</dbReference>
<evidence type="ECO:0000259" key="1">
    <source>
        <dbReference type="SMART" id="SM00382"/>
    </source>
</evidence>
<dbReference type="PANTHER" id="PTHR37291">
    <property type="entry name" value="5-METHYLCYTOSINE-SPECIFIC RESTRICTION ENZYME B"/>
    <property type="match status" value="1"/>
</dbReference>
<dbReference type="InterPro" id="IPR052934">
    <property type="entry name" value="Methyl-DNA_Rec/Restrict_Enz"/>
</dbReference>
<dbReference type="Proteomes" id="UP001158066">
    <property type="component" value="Unassembled WGS sequence"/>
</dbReference>
<reference evidence="2" key="1">
    <citation type="submission" date="2017-05" db="EMBL/GenBank/DDBJ databases">
        <authorList>
            <person name="Varghese N."/>
            <person name="Submissions S."/>
        </authorList>
    </citation>
    <scope>NUCLEOTIDE SEQUENCE</scope>
    <source>
        <strain evidence="2">Su22</strain>
    </source>
</reference>
<sequence>MNFNSASGRSDTVSQRIFLGKFTKKFDDQISGRYYAAGDQGNPWYGEVELGDQVFIAYEGKIIALWKAREYAKVRREGKEIGALLFDEVKIFDDVSVTNEFTRYKHFIHDLNLVNKITKSVKNLGFIPIKTSENCPLPEDIEFKDNLVDVYIALEETDAGFKAGDIRVVINNLDEMRINGVERFEDRVFHTYNEFNNLYLERNKVGERYTIKELNHYATQDNASQKKTFLTNVIDELREKGFFRVSNPITLYDNLLVGRRRSPVKTVNEKSPATGNGDAENMVDDETYGPFASLLQFNPNLILYGPPGTGKTYATEQIIDVFERHYYNENSGYGVAEAEGRVKNITFHQAYAYEEFIEGIRPVLEENEAGDKVGYRVENGLFKEHCMNAEKELIKRESNVGYVEKIRAGSAVWKVSLGDRKDTSVYNECLQDNHIAIGFLRGEDISEFSVEEIMEKLGDKSEYGGKPTQNANTINAFVNEMTVGDVVLVYDSPQTIRMMGVIKSDYQFQGDGHYPHRREVDWFKDLQYPINIHQYNGHKNLTMKTVYQLNRMDVSDIIEMIREQSPEQQSIEDKRFVKPYYMVIDEINRGNIAKIFGELITLIEQDKRGSMRCVLPYSRKEFSVPGNLYVIGTMNTADRSLATIDTALRRRFTFVEIEPDPNVLNNAGPLVNDTIDLAKLMDALNKRIEANYDRDHRIGHAYFMGIETLNSLYQTWYYRILPLLSEYFYNDATTLKTIAGNAFYDENGNVRHLSRGKGDSPYSPFEAALRSIYLEKPNA</sequence>
<dbReference type="InterPro" id="IPR011704">
    <property type="entry name" value="ATPase_dyneun-rel_AAA"/>
</dbReference>
<dbReference type="Gene3D" id="3.40.50.300">
    <property type="entry name" value="P-loop containing nucleotide triphosphate hydrolases"/>
    <property type="match status" value="2"/>
</dbReference>
<protein>
    <submittedName>
        <fullName evidence="2">5-methylcytosine-specific restriction enzyme B</fullName>
    </submittedName>
</protein>
<dbReference type="SUPFAM" id="SSF52540">
    <property type="entry name" value="P-loop containing nucleoside triphosphate hydrolases"/>
    <property type="match status" value="1"/>
</dbReference>
<feature type="domain" description="AAA+ ATPase" evidence="1">
    <location>
        <begin position="297"/>
        <end position="662"/>
    </location>
</feature>
<dbReference type="AlphaFoldDB" id="A0AA45WXG7"/>
<keyword evidence="3" id="KW-1185">Reference proteome</keyword>